<evidence type="ECO:0008006" key="3">
    <source>
        <dbReference type="Google" id="ProtNLM"/>
    </source>
</evidence>
<protein>
    <recommendedName>
        <fullName evidence="3">KaiC-like domain-containing protein</fullName>
    </recommendedName>
</protein>
<proteinExistence type="predicted"/>
<accession>S6A4R6</accession>
<reference evidence="1 2" key="1">
    <citation type="journal article" date="2013" name="Genome Announc.">
        <title>Complete Genomic Sequence of 'Thermofilum adornatus' Strain 1910bT, a Hyperthermophilic Anaerobic Organotrophic Crenarchaeon.</title>
        <authorList>
            <person name="Dominova I.N."/>
            <person name="Kublanov I.V."/>
            <person name="Podosokorskaya O.A."/>
            <person name="Derbikova K.S."/>
            <person name="Patrushev M.V."/>
            <person name="Toshchakov S.V."/>
        </authorList>
    </citation>
    <scope>NUCLEOTIDE SEQUENCE [LARGE SCALE GENOMIC DNA]</scope>
    <source>
        <strain evidence="2">1910b</strain>
    </source>
</reference>
<dbReference type="Gene3D" id="3.40.50.300">
    <property type="entry name" value="P-loop containing nucleotide triphosphate hydrolases"/>
    <property type="match status" value="1"/>
</dbReference>
<organism evidence="1 2">
    <name type="scientific">Thermofilum adornatum</name>
    <dbReference type="NCBI Taxonomy" id="1365176"/>
    <lineage>
        <taxon>Archaea</taxon>
        <taxon>Thermoproteota</taxon>
        <taxon>Thermoprotei</taxon>
        <taxon>Thermofilales</taxon>
        <taxon>Thermofilaceae</taxon>
        <taxon>Thermofilum</taxon>
    </lineage>
</organism>
<dbReference type="PATRIC" id="fig|1365176.7.peg.14"/>
<dbReference type="EMBL" id="CP006646">
    <property type="protein sequence ID" value="AGT34412.1"/>
    <property type="molecule type" value="Genomic_DNA"/>
</dbReference>
<dbReference type="SUPFAM" id="SSF52540">
    <property type="entry name" value="P-loop containing nucleoside triphosphate hydrolases"/>
    <property type="match status" value="1"/>
</dbReference>
<evidence type="ECO:0000313" key="1">
    <source>
        <dbReference type="EMBL" id="AGT34412.1"/>
    </source>
</evidence>
<name>S6A4R6_9CREN</name>
<dbReference type="Proteomes" id="UP000015543">
    <property type="component" value="Chromosome"/>
</dbReference>
<dbReference type="eggNOG" id="arCOG04294">
    <property type="taxonomic scope" value="Archaea"/>
</dbReference>
<evidence type="ECO:0000313" key="2">
    <source>
        <dbReference type="Proteomes" id="UP000015543"/>
    </source>
</evidence>
<sequence>MLMNARSLLELPRLSTGLSGLDRLVGGLVPGSVATFYGDEDSRGKMLYTLLASALSGGLPPLVVNMRDYHEGRSIDTYALSEALMWRGVDPEEGLSRIHVANVYGVGQVGSVDLIVEEALKRGVGLIAVTHLSELFSPKSYDRLVMFLGRLQRLLERGAVVVLFAGRSRFSRRPLPEVPVYARHVSSVIARLEDVGKRYTRITVEKGPLATPMVVYAERTGWGLRDVEGWF</sequence>
<dbReference type="InterPro" id="IPR027417">
    <property type="entry name" value="P-loop_NTPase"/>
</dbReference>
<gene>
    <name evidence="1" type="ORF">N186_00070</name>
</gene>
<dbReference type="AlphaFoldDB" id="S6A4R6"/>
<dbReference type="KEGG" id="thb:N186_00070"/>
<dbReference type="HOGENOM" id="CLU_1207668_0_0_2"/>
<keyword evidence="2" id="KW-1185">Reference proteome</keyword>